<dbReference type="Pfam" id="PF03372">
    <property type="entry name" value="Exo_endo_phos"/>
    <property type="match status" value="1"/>
</dbReference>
<dbReference type="GO" id="GO:0004519">
    <property type="term" value="F:endonuclease activity"/>
    <property type="evidence" value="ECO:0007669"/>
    <property type="project" value="InterPro"/>
</dbReference>
<evidence type="ECO:0000256" key="6">
    <source>
        <dbReference type="PIRSR" id="PIRSR604808-2"/>
    </source>
</evidence>
<evidence type="ECO:0000256" key="2">
    <source>
        <dbReference type="ARBA" id="ARBA00022723"/>
    </source>
</evidence>
<dbReference type="InterPro" id="IPR037493">
    <property type="entry name" value="ExoIII-like"/>
</dbReference>
<feature type="binding site" evidence="6">
    <location>
        <position position="267"/>
    </location>
    <ligand>
        <name>Mg(2+)</name>
        <dbReference type="ChEBI" id="CHEBI:18420"/>
        <label>1</label>
    </ligand>
</feature>
<feature type="site" description="Transition state stabilizer" evidence="7">
    <location>
        <position position="165"/>
    </location>
</feature>
<keyword evidence="2 6" id="KW-0479">Metal-binding</keyword>
<comment type="cofactor">
    <cofactor evidence="6">
        <name>Mg(2+)</name>
        <dbReference type="ChEBI" id="CHEBI:18420"/>
    </cofactor>
    <cofactor evidence="6">
        <name>Mn(2+)</name>
        <dbReference type="ChEBI" id="CHEBI:29035"/>
    </cofactor>
    <text evidence="6">Probably binds two magnesium or manganese ions per subunit.</text>
</comment>
<keyword evidence="3" id="KW-0378">Hydrolase</keyword>
<name>A0A848EIW7_9PROT</name>
<dbReference type="PANTHER" id="PTHR43250">
    <property type="entry name" value="EXODEOXYRIBONUCLEASE III"/>
    <property type="match status" value="1"/>
</dbReference>
<evidence type="ECO:0000256" key="4">
    <source>
        <dbReference type="ARBA" id="ARBA00022842"/>
    </source>
</evidence>
<evidence type="ECO:0000313" key="9">
    <source>
        <dbReference type="EMBL" id="NMJ43333.1"/>
    </source>
</evidence>
<feature type="active site" description="Proton acceptor" evidence="5">
    <location>
        <position position="267"/>
    </location>
</feature>
<evidence type="ECO:0000256" key="1">
    <source>
        <dbReference type="ARBA" id="ARBA00007092"/>
    </source>
</evidence>
<feature type="binding site" evidence="6">
    <location>
        <position position="165"/>
    </location>
    <ligand>
        <name>Mg(2+)</name>
        <dbReference type="ChEBI" id="CHEBI:18420"/>
        <label>1</label>
    </ligand>
</feature>
<feature type="binding site" evidence="6">
    <location>
        <position position="163"/>
    </location>
    <ligand>
        <name>Mg(2+)</name>
        <dbReference type="ChEBI" id="CHEBI:18420"/>
        <label>1</label>
    </ligand>
</feature>
<dbReference type="EMBL" id="JABBKX010000007">
    <property type="protein sequence ID" value="NMJ43333.1"/>
    <property type="molecule type" value="Genomic_DNA"/>
</dbReference>
<dbReference type="PROSITE" id="PS51435">
    <property type="entry name" value="AP_NUCLEASE_F1_4"/>
    <property type="match status" value="1"/>
</dbReference>
<dbReference type="GO" id="GO:0003677">
    <property type="term" value="F:DNA binding"/>
    <property type="evidence" value="ECO:0007669"/>
    <property type="project" value="InterPro"/>
</dbReference>
<feature type="active site" description="Proton donor/acceptor" evidence="5">
    <location>
        <position position="163"/>
    </location>
</feature>
<dbReference type="RefSeq" id="WP_170055533.1">
    <property type="nucleotide sequence ID" value="NZ_JABBKX010000007.1"/>
</dbReference>
<feature type="binding site" evidence="6">
    <location>
        <position position="18"/>
    </location>
    <ligand>
        <name>Mg(2+)</name>
        <dbReference type="ChEBI" id="CHEBI:18420"/>
        <label>1</label>
    </ligand>
</feature>
<dbReference type="AlphaFoldDB" id="A0A848EIW7"/>
<dbReference type="GO" id="GO:0046872">
    <property type="term" value="F:metal ion binding"/>
    <property type="evidence" value="ECO:0007669"/>
    <property type="project" value="UniProtKB-KW"/>
</dbReference>
<dbReference type="GO" id="GO:0006281">
    <property type="term" value="P:DNA repair"/>
    <property type="evidence" value="ECO:0007669"/>
    <property type="project" value="InterPro"/>
</dbReference>
<protein>
    <submittedName>
        <fullName evidence="9">Exodeoxyribonuclease III</fullName>
    </submittedName>
</protein>
<feature type="active site" evidence="5">
    <location>
        <position position="120"/>
    </location>
</feature>
<evidence type="ECO:0000313" key="10">
    <source>
        <dbReference type="Proteomes" id="UP000548582"/>
    </source>
</evidence>
<dbReference type="PROSITE" id="PS00726">
    <property type="entry name" value="AP_NUCLEASE_F1_1"/>
    <property type="match status" value="1"/>
</dbReference>
<evidence type="ECO:0000259" key="8">
    <source>
        <dbReference type="Pfam" id="PF03372"/>
    </source>
</evidence>
<gene>
    <name evidence="9" type="ORF">GWK16_18940</name>
</gene>
<dbReference type="InterPro" id="IPR004808">
    <property type="entry name" value="AP_endonuc_1"/>
</dbReference>
<dbReference type="InterPro" id="IPR036691">
    <property type="entry name" value="Endo/exonu/phosph_ase_sf"/>
</dbReference>
<comment type="similarity">
    <text evidence="1">Belongs to the DNA repair enzymes AP/ExoA family.</text>
</comment>
<feature type="domain" description="Endonuclease/exonuclease/phosphatase" evidence="8">
    <location>
        <begin position="15"/>
        <end position="267"/>
    </location>
</feature>
<dbReference type="SUPFAM" id="SSF56219">
    <property type="entry name" value="DNase I-like"/>
    <property type="match status" value="1"/>
</dbReference>
<dbReference type="InterPro" id="IPR005135">
    <property type="entry name" value="Endo/exonuclease/phosphatase"/>
</dbReference>
<dbReference type="Gene3D" id="3.60.10.10">
    <property type="entry name" value="Endonuclease/exonuclease/phosphatase"/>
    <property type="match status" value="1"/>
</dbReference>
<feature type="site" description="Interaction with DNA substrate" evidence="7">
    <location>
        <position position="267"/>
    </location>
</feature>
<dbReference type="NCBIfam" id="TIGR00633">
    <property type="entry name" value="xth"/>
    <property type="match status" value="1"/>
</dbReference>
<dbReference type="GO" id="GO:0008311">
    <property type="term" value="F:double-stranded DNA 3'-5' DNA exonuclease activity"/>
    <property type="evidence" value="ECO:0007669"/>
    <property type="project" value="InterPro"/>
</dbReference>
<comment type="caution">
    <text evidence="9">The sequence shown here is derived from an EMBL/GenBank/DDBJ whole genome shotgun (WGS) entry which is preliminary data.</text>
</comment>
<feature type="binding site" evidence="6">
    <location>
        <position position="266"/>
    </location>
    <ligand>
        <name>Mg(2+)</name>
        <dbReference type="ChEBI" id="CHEBI:18420"/>
        <label>1</label>
    </ligand>
</feature>
<evidence type="ECO:0000256" key="5">
    <source>
        <dbReference type="PIRSR" id="PIRSR604808-1"/>
    </source>
</evidence>
<feature type="site" description="Important for catalytic activity" evidence="7">
    <location>
        <position position="237"/>
    </location>
</feature>
<feature type="binding site" evidence="6">
    <location>
        <position position="45"/>
    </location>
    <ligand>
        <name>Mg(2+)</name>
        <dbReference type="ChEBI" id="CHEBI:18420"/>
        <label>1</label>
    </ligand>
</feature>
<reference evidence="9 10" key="1">
    <citation type="submission" date="2020-03" db="EMBL/GenBank/DDBJ databases">
        <authorList>
            <person name="Sun Q."/>
        </authorList>
    </citation>
    <scope>NUCLEOTIDE SEQUENCE [LARGE SCALE GENOMIC DNA]</scope>
    <source>
        <strain evidence="9 10">JC162</strain>
    </source>
</reference>
<dbReference type="InterPro" id="IPR020847">
    <property type="entry name" value="AP_endonuclease_F1_BS"/>
</dbReference>
<accession>A0A848EIW7</accession>
<sequence>MAGTAAIGRAPLRIATWNINSVRLRLPLLTDLVAALEPDVLCLQETKCPDELFPHEGVAALGFEHRLVRGMKGYNGVAILSKRPLLMRAEDPDWCGKGDCRHLGASIDAPGGPIELHNFYIPAGGDIPDREKNPKFGHKLDFVAEGTAWSAARPAKRAIMVGDLNIAPLEHDVWSHRQLLDVVSHTPVEVAALTAWQQAGGWHDALRHFVPSDQKLYTWWSYRAADWRASDRGRRLDHIWVSPDLAGALTRHAVFKDARGWTKASDHVPVMVEIAP</sequence>
<evidence type="ECO:0000256" key="3">
    <source>
        <dbReference type="ARBA" id="ARBA00022801"/>
    </source>
</evidence>
<keyword evidence="10" id="KW-1185">Reference proteome</keyword>
<dbReference type="Proteomes" id="UP000548582">
    <property type="component" value="Unassembled WGS sequence"/>
</dbReference>
<organism evidence="9 10">
    <name type="scientific">Neoroseomonas marina</name>
    <dbReference type="NCBI Taxonomy" id="1232220"/>
    <lineage>
        <taxon>Bacteria</taxon>
        <taxon>Pseudomonadati</taxon>
        <taxon>Pseudomonadota</taxon>
        <taxon>Alphaproteobacteria</taxon>
        <taxon>Acetobacterales</taxon>
        <taxon>Acetobacteraceae</taxon>
        <taxon>Neoroseomonas</taxon>
    </lineage>
</organism>
<dbReference type="PANTHER" id="PTHR43250:SF2">
    <property type="entry name" value="EXODEOXYRIBONUCLEASE III"/>
    <property type="match status" value="1"/>
</dbReference>
<proteinExistence type="inferred from homology"/>
<keyword evidence="4 6" id="KW-0460">Magnesium</keyword>
<dbReference type="CDD" id="cd09086">
    <property type="entry name" value="ExoIII-like_AP-endo"/>
    <property type="match status" value="1"/>
</dbReference>
<evidence type="ECO:0000256" key="7">
    <source>
        <dbReference type="PIRSR" id="PIRSR604808-3"/>
    </source>
</evidence>
<keyword evidence="6" id="KW-0464">Manganese</keyword>